<organism evidence="1 2">
    <name type="scientific">Pyrodictium abyssi</name>
    <dbReference type="NCBI Taxonomy" id="54256"/>
    <lineage>
        <taxon>Archaea</taxon>
        <taxon>Thermoproteota</taxon>
        <taxon>Thermoprotei</taxon>
        <taxon>Desulfurococcales</taxon>
        <taxon>Pyrodictiaceae</taxon>
        <taxon>Pyrodictium</taxon>
    </lineage>
</organism>
<evidence type="ECO:0000313" key="2">
    <source>
        <dbReference type="Proteomes" id="UP001341135"/>
    </source>
</evidence>
<proteinExistence type="predicted"/>
<gene>
    <name evidence="1" type="ORF">PABY_21570</name>
</gene>
<dbReference type="RefSeq" id="WP_338250057.1">
    <property type="nucleotide sequence ID" value="NZ_AP028907.1"/>
</dbReference>
<evidence type="ECO:0000313" key="1">
    <source>
        <dbReference type="EMBL" id="BES82590.1"/>
    </source>
</evidence>
<dbReference type="GeneID" id="89290162"/>
<protein>
    <submittedName>
        <fullName evidence="1">Uncharacterized protein</fullName>
    </submittedName>
</protein>
<keyword evidence="2" id="KW-1185">Reference proteome</keyword>
<dbReference type="Proteomes" id="UP001341135">
    <property type="component" value="Chromosome"/>
</dbReference>
<dbReference type="EMBL" id="AP028907">
    <property type="protein sequence ID" value="BES82590.1"/>
    <property type="molecule type" value="Genomic_DNA"/>
</dbReference>
<accession>A0ABN6ZQW3</accession>
<name>A0ABN6ZQW3_9CREN</name>
<sequence>MALFVVGQCLLQVIITDCSGRTVPDLEEIMKGLLAMGAIPQRLSDCDVVARLVKRAVMEATGCEAVAEPFHGAMGPEMHRVMALRLG</sequence>
<reference evidence="1 2" key="1">
    <citation type="submission" date="2023-09" db="EMBL/GenBank/DDBJ databases">
        <title>Pyrofollis japonicus gen. nov. sp. nov., a novel member of the family Pyrodictiaceae isolated from the Iheya North hydrothermal field.</title>
        <authorList>
            <person name="Miyazaki U."/>
            <person name="Sanari M."/>
            <person name="Tame A."/>
            <person name="Kitajima M."/>
            <person name="Okamoto A."/>
            <person name="Sawayama S."/>
            <person name="Miyazaki J."/>
            <person name="Takai K."/>
            <person name="Nakagawa S."/>
        </authorList>
    </citation>
    <scope>NUCLEOTIDE SEQUENCE [LARGE SCALE GENOMIC DNA]</scope>
    <source>
        <strain evidence="1 2">AV2</strain>
    </source>
</reference>